<evidence type="ECO:0000256" key="11">
    <source>
        <dbReference type="ARBA" id="ARBA00022840"/>
    </source>
</evidence>
<evidence type="ECO:0000256" key="7">
    <source>
        <dbReference type="ARBA" id="ARBA00022692"/>
    </source>
</evidence>
<evidence type="ECO:0000256" key="16">
    <source>
        <dbReference type="ARBA" id="ARBA00023180"/>
    </source>
</evidence>
<evidence type="ECO:0000256" key="19">
    <source>
        <dbReference type="SAM" id="Coils"/>
    </source>
</evidence>
<dbReference type="GO" id="GO:0035861">
    <property type="term" value="C:site of double-strand break"/>
    <property type="evidence" value="ECO:0007669"/>
    <property type="project" value="TreeGrafter"/>
</dbReference>
<dbReference type="GO" id="GO:0005634">
    <property type="term" value="C:nucleus"/>
    <property type="evidence" value="ECO:0007669"/>
    <property type="project" value="UniProtKB-SubCell"/>
</dbReference>
<dbReference type="Pfam" id="PF02463">
    <property type="entry name" value="SMC_N"/>
    <property type="match status" value="1"/>
</dbReference>
<gene>
    <name evidence="22" type="ORF">CLODIP_2_CD10100</name>
</gene>
<comment type="similarity">
    <text evidence="4">Belongs to the SID1 family.</text>
</comment>
<feature type="coiled-coil region" evidence="19">
    <location>
        <begin position="1020"/>
        <end position="1064"/>
    </location>
</feature>
<evidence type="ECO:0000256" key="20">
    <source>
        <dbReference type="SAM" id="Phobius"/>
    </source>
</evidence>
<feature type="coiled-coil region" evidence="19">
    <location>
        <begin position="817"/>
        <end position="985"/>
    </location>
</feature>
<accession>A0A8S1DGJ1</accession>
<evidence type="ECO:0000256" key="17">
    <source>
        <dbReference type="ARBA" id="ARBA00023204"/>
    </source>
</evidence>
<keyword evidence="11" id="KW-0067">ATP-binding</keyword>
<feature type="transmembrane region" description="Helical" evidence="20">
    <location>
        <begin position="134"/>
        <end position="154"/>
    </location>
</feature>
<evidence type="ECO:0000256" key="1">
    <source>
        <dbReference type="ARBA" id="ARBA00004123"/>
    </source>
</evidence>
<feature type="transmembrane region" description="Helical" evidence="20">
    <location>
        <begin position="29"/>
        <end position="52"/>
    </location>
</feature>
<dbReference type="InterPro" id="IPR003395">
    <property type="entry name" value="RecF/RecN/SMC_N"/>
</dbReference>
<keyword evidence="9" id="KW-0547">Nucleotide-binding</keyword>
<evidence type="ECO:0000256" key="2">
    <source>
        <dbReference type="ARBA" id="ARBA00004141"/>
    </source>
</evidence>
<feature type="coiled-coil region" evidence="19">
    <location>
        <begin position="369"/>
        <end position="430"/>
    </location>
</feature>
<keyword evidence="15" id="KW-0233">DNA recombination</keyword>
<dbReference type="AlphaFoldDB" id="A0A8S1DGJ1"/>
<evidence type="ECO:0000256" key="13">
    <source>
        <dbReference type="ARBA" id="ARBA00023054"/>
    </source>
</evidence>
<evidence type="ECO:0000256" key="3">
    <source>
        <dbReference type="ARBA" id="ARBA00004286"/>
    </source>
</evidence>
<dbReference type="SUPFAM" id="SSF52540">
    <property type="entry name" value="P-loop containing nucleoside triphosphate hydrolases"/>
    <property type="match status" value="1"/>
</dbReference>
<evidence type="ECO:0000256" key="4">
    <source>
        <dbReference type="ARBA" id="ARBA00006618"/>
    </source>
</evidence>
<evidence type="ECO:0000256" key="10">
    <source>
        <dbReference type="ARBA" id="ARBA00022763"/>
    </source>
</evidence>
<feature type="domain" description="RecF/RecN/SMC N-terminal" evidence="21">
    <location>
        <begin position="202"/>
        <end position="1204"/>
    </location>
</feature>
<dbReference type="GO" id="GO:0003697">
    <property type="term" value="F:single-stranded DNA binding"/>
    <property type="evidence" value="ECO:0007669"/>
    <property type="project" value="TreeGrafter"/>
</dbReference>
<reference evidence="22 23" key="1">
    <citation type="submission" date="2020-04" db="EMBL/GenBank/DDBJ databases">
        <authorList>
            <person name="Alioto T."/>
            <person name="Alioto T."/>
            <person name="Gomez Garrido J."/>
        </authorList>
    </citation>
    <scope>NUCLEOTIDE SEQUENCE [LARGE SCALE GENOMIC DNA]</scope>
</reference>
<evidence type="ECO:0000256" key="14">
    <source>
        <dbReference type="ARBA" id="ARBA00023136"/>
    </source>
</evidence>
<evidence type="ECO:0000256" key="8">
    <source>
        <dbReference type="ARBA" id="ARBA00022729"/>
    </source>
</evidence>
<keyword evidence="12 20" id="KW-1133">Transmembrane helix</keyword>
<feature type="transmembrane region" description="Helical" evidence="20">
    <location>
        <begin position="102"/>
        <end position="122"/>
    </location>
</feature>
<protein>
    <recommendedName>
        <fullName evidence="21">RecF/RecN/SMC N-terminal domain-containing protein</fullName>
    </recommendedName>
</protein>
<dbReference type="GO" id="GO:0016020">
    <property type="term" value="C:membrane"/>
    <property type="evidence" value="ECO:0007669"/>
    <property type="project" value="UniProtKB-SubCell"/>
</dbReference>
<keyword evidence="14 20" id="KW-0472">Membrane</keyword>
<evidence type="ECO:0000313" key="22">
    <source>
        <dbReference type="EMBL" id="CAB3376943.1"/>
    </source>
</evidence>
<evidence type="ECO:0000256" key="9">
    <source>
        <dbReference type="ARBA" id="ARBA00022741"/>
    </source>
</evidence>
<dbReference type="PANTHER" id="PTHR19306:SF6">
    <property type="entry name" value="STRUCTURAL MAINTENANCE OF CHROMOSOMES PROTEIN 6"/>
    <property type="match status" value="1"/>
</dbReference>
<comment type="subcellular location">
    <subcellularLocation>
        <location evidence="3">Chromosome</location>
    </subcellularLocation>
    <subcellularLocation>
        <location evidence="2">Membrane</location>
        <topology evidence="2">Multi-pass membrane protein</topology>
    </subcellularLocation>
    <subcellularLocation>
        <location evidence="1">Nucleus</location>
    </subcellularLocation>
</comment>
<dbReference type="Gene3D" id="3.40.50.300">
    <property type="entry name" value="P-loop containing nucleotide triphosphate hydrolases"/>
    <property type="match status" value="2"/>
</dbReference>
<dbReference type="EMBL" id="CADEPI010000137">
    <property type="protein sequence ID" value="CAB3376943.1"/>
    <property type="molecule type" value="Genomic_DNA"/>
</dbReference>
<evidence type="ECO:0000256" key="18">
    <source>
        <dbReference type="ARBA" id="ARBA00023242"/>
    </source>
</evidence>
<keyword evidence="16" id="KW-0325">Glycoprotein</keyword>
<dbReference type="PANTHER" id="PTHR19306">
    <property type="entry name" value="STRUCTURAL MAINTENANCE OF CHROMOSOMES 5,6 SMC5, SMC6"/>
    <property type="match status" value="1"/>
</dbReference>
<sequence>MHPKNAFALLAVLCIVSWLGELLDDRLWWWFVFAFLHTIVAWYCAFHMYYFGQGSKLRPDMSCRSFEWTRPAHPLRFTFMALFLLLNLGFDIFGLVAVPENFASFLLYILIANLGLGTLLYVIMKAVNREGLSVLPLACLFVSIGFWWVGIYYFKQFSTSWESSPALSRTLNKHDNGCAKMTRKGKSSQLSRRDAQGLAGIIKKVELTNFMCHSHLILELNPRVNMVVGKNGSGKSAIMAALMVVLGTKASDTARGRSLAAFVKLGCRQAVIKITLSNQGPNSYKMDRYGLLIVLTRTIAAKGANRLTVGLASGNVVTCSKSELGEVLQALNINLPNPFALLTQETMKTFLHNNKPSQMFALIEQGTGVAAIKVRLAELKEKVAGLVKKKSQMAASLKRVEEELKIWKQKEKQHEKTHQASSKLERLQLELAWAGVREEEEKELQLSGRLDALCSEQNSFQTKIDKLANEKIKVQEQLKLEIEDWRNARNLYTQKKQDKDLKCKMHLDAQTRIDELRRSMQALDGQIGVLNRERKDLQAEIAKIANKSSDAEVRKRAREQEQLEQNKSNLAAALQELAPLVEQLDVERRQMRDLQHWAAIAREHMESTKTGLRTAEQNYARMRRESSGAAIPPAFGAKMPDLLREVERAAQQGSFKHKPIGPIGLHLKLKDYSWSLAVENLLRSEMQVFFCDNFDDKNVLDGLARRIVGRPVQCVVSKFFDCPFDIQNTKAVAPPGLLSLLDILDIEDPRLFNFFLDQRRVENVLLCADTRKAIEMMQRGETVPNKCTLIVTKDAEQVFPSPNFKVYGKEGDVQYLVKSSEANVALYEQRVAQAAEELKSAEEEWRQREDDYKRHKEQVAAHETRRKQLDTTVERLTAAIRVAENQQPVNTVDNLETLQEELEENEKRIAEIQSQRDHAADARNEQEATKKQYEIELKQLAAEFRVLDQKCSECEMRKRQLERTLEDEEDSAQSLKQRQKVMAEKRVQLEAALTSQRNKVADAVAAADVVGERVNTQKDRSSILREIERQNSVIKKLNAELEDVDVVKAEVERLAEKVAKDTENLQLVAKNLAEMEDSMKKRVSFYGNAVMNTFVHINLYFSNLFGSQPIEGKLEVNLEKQTMSISTNFKGRSGEGAKNLSGGERSFTTVALVLAVWNKLLVPFYMLDEFDVFMDMANRRKATDMLLREAESRPSNQFIFFTPQELNLAAQPHITIHKLSDPRAS</sequence>
<keyword evidence="13 19" id="KW-0175">Coiled coil</keyword>
<evidence type="ECO:0000313" key="23">
    <source>
        <dbReference type="Proteomes" id="UP000494165"/>
    </source>
</evidence>
<dbReference type="Pfam" id="PF13965">
    <property type="entry name" value="SID-1_RNA_chan"/>
    <property type="match status" value="1"/>
</dbReference>
<feature type="transmembrane region" description="Helical" evidence="20">
    <location>
        <begin position="73"/>
        <end position="96"/>
    </location>
</feature>
<evidence type="ECO:0000256" key="5">
    <source>
        <dbReference type="ARBA" id="ARBA00006793"/>
    </source>
</evidence>
<keyword evidence="6" id="KW-0158">Chromosome</keyword>
<keyword evidence="10" id="KW-0227">DNA damage</keyword>
<evidence type="ECO:0000256" key="12">
    <source>
        <dbReference type="ARBA" id="ARBA00022989"/>
    </source>
</evidence>
<keyword evidence="23" id="KW-1185">Reference proteome</keyword>
<dbReference type="GO" id="GO:0003684">
    <property type="term" value="F:damaged DNA binding"/>
    <property type="evidence" value="ECO:0007669"/>
    <property type="project" value="TreeGrafter"/>
</dbReference>
<evidence type="ECO:0000256" key="15">
    <source>
        <dbReference type="ARBA" id="ARBA00023172"/>
    </source>
</evidence>
<dbReference type="Proteomes" id="UP000494165">
    <property type="component" value="Unassembled WGS sequence"/>
</dbReference>
<dbReference type="GO" id="GO:0005524">
    <property type="term" value="F:ATP binding"/>
    <property type="evidence" value="ECO:0007669"/>
    <property type="project" value="UniProtKB-KW"/>
</dbReference>
<keyword evidence="17" id="KW-0234">DNA repair</keyword>
<dbReference type="InterPro" id="IPR027417">
    <property type="entry name" value="P-loop_NTPase"/>
</dbReference>
<feature type="coiled-coil region" evidence="19">
    <location>
        <begin position="464"/>
        <end position="576"/>
    </location>
</feature>
<comment type="caution">
    <text evidence="22">The sequence shown here is derived from an EMBL/GenBank/DDBJ whole genome shotgun (WGS) entry which is preliminary data.</text>
</comment>
<dbReference type="GO" id="GO:0030915">
    <property type="term" value="C:Smc5-Smc6 complex"/>
    <property type="evidence" value="ECO:0007669"/>
    <property type="project" value="TreeGrafter"/>
</dbReference>
<keyword evidence="18" id="KW-0539">Nucleus</keyword>
<organism evidence="22 23">
    <name type="scientific">Cloeon dipterum</name>
    <dbReference type="NCBI Taxonomy" id="197152"/>
    <lineage>
        <taxon>Eukaryota</taxon>
        <taxon>Metazoa</taxon>
        <taxon>Ecdysozoa</taxon>
        <taxon>Arthropoda</taxon>
        <taxon>Hexapoda</taxon>
        <taxon>Insecta</taxon>
        <taxon>Pterygota</taxon>
        <taxon>Palaeoptera</taxon>
        <taxon>Ephemeroptera</taxon>
        <taxon>Pisciforma</taxon>
        <taxon>Baetidae</taxon>
        <taxon>Cloeon</taxon>
    </lineage>
</organism>
<name>A0A8S1DGJ1_9INSE</name>
<evidence type="ECO:0000256" key="6">
    <source>
        <dbReference type="ARBA" id="ARBA00022454"/>
    </source>
</evidence>
<evidence type="ECO:0000259" key="21">
    <source>
        <dbReference type="Pfam" id="PF02463"/>
    </source>
</evidence>
<keyword evidence="8" id="KW-0732">Signal</keyword>
<keyword evidence="7 20" id="KW-0812">Transmembrane</keyword>
<proteinExistence type="inferred from homology"/>
<dbReference type="OrthoDB" id="10072614at2759"/>
<comment type="similarity">
    <text evidence="5">Belongs to the SMC family. SMC6 subfamily.</text>
</comment>
<dbReference type="InterPro" id="IPR025958">
    <property type="entry name" value="SID1_TM_fam"/>
</dbReference>
<dbReference type="GO" id="GO:0000724">
    <property type="term" value="P:double-strand break repair via homologous recombination"/>
    <property type="evidence" value="ECO:0007669"/>
    <property type="project" value="TreeGrafter"/>
</dbReference>